<dbReference type="GO" id="GO:0006412">
    <property type="term" value="P:translation"/>
    <property type="evidence" value="ECO:0007669"/>
    <property type="project" value="InterPro"/>
</dbReference>
<dbReference type="InterPro" id="IPR001210">
    <property type="entry name" value="Ribosomal_eS17"/>
</dbReference>
<accession>X1HB97</accession>
<reference evidence="4" key="1">
    <citation type="journal article" date="2014" name="Front. Microbiol.">
        <title>High frequency of phylogenetically diverse reductive dehalogenase-homologous genes in deep subseafloor sedimentary metagenomes.</title>
        <authorList>
            <person name="Kawai M."/>
            <person name="Futagami T."/>
            <person name="Toyoda A."/>
            <person name="Takaki Y."/>
            <person name="Nishi S."/>
            <person name="Hori S."/>
            <person name="Arai W."/>
            <person name="Tsubouchi T."/>
            <person name="Morono Y."/>
            <person name="Uchiyama I."/>
            <person name="Ito T."/>
            <person name="Fujiyama A."/>
            <person name="Inagaki F."/>
            <person name="Takami H."/>
        </authorList>
    </citation>
    <scope>NUCLEOTIDE SEQUENCE</scope>
    <source>
        <strain evidence="4">Expedition CK06-06</strain>
    </source>
</reference>
<evidence type="ECO:0000256" key="3">
    <source>
        <dbReference type="ARBA" id="ARBA00023274"/>
    </source>
</evidence>
<dbReference type="PROSITE" id="PS00712">
    <property type="entry name" value="RIBOSOMAL_S17E"/>
    <property type="match status" value="1"/>
</dbReference>
<dbReference type="PANTHER" id="PTHR10732">
    <property type="entry name" value="40S RIBOSOMAL PROTEIN S17"/>
    <property type="match status" value="1"/>
</dbReference>
<evidence type="ECO:0008006" key="5">
    <source>
        <dbReference type="Google" id="ProtNLM"/>
    </source>
</evidence>
<keyword evidence="2" id="KW-0689">Ribosomal protein</keyword>
<evidence type="ECO:0000256" key="1">
    <source>
        <dbReference type="ARBA" id="ARBA00010444"/>
    </source>
</evidence>
<comment type="caution">
    <text evidence="4">The sequence shown here is derived from an EMBL/GenBank/DDBJ whole genome shotgun (WGS) entry which is preliminary data.</text>
</comment>
<dbReference type="GO" id="GO:0005829">
    <property type="term" value="C:cytosol"/>
    <property type="evidence" value="ECO:0007669"/>
    <property type="project" value="UniProtKB-ARBA"/>
</dbReference>
<dbReference type="Gene3D" id="1.10.60.20">
    <property type="entry name" value="Ribosomal protein S17e-like"/>
    <property type="match status" value="1"/>
</dbReference>
<dbReference type="GO" id="GO:1990904">
    <property type="term" value="C:ribonucleoprotein complex"/>
    <property type="evidence" value="ECO:0007669"/>
    <property type="project" value="UniProtKB-KW"/>
</dbReference>
<dbReference type="Pfam" id="PF00833">
    <property type="entry name" value="Ribosomal_S17e"/>
    <property type="match status" value="1"/>
</dbReference>
<protein>
    <recommendedName>
        <fullName evidence="5">30S ribosomal protein S17e</fullName>
    </recommendedName>
</protein>
<organism evidence="4">
    <name type="scientific">marine sediment metagenome</name>
    <dbReference type="NCBI Taxonomy" id="412755"/>
    <lineage>
        <taxon>unclassified sequences</taxon>
        <taxon>metagenomes</taxon>
        <taxon>ecological metagenomes</taxon>
    </lineage>
</organism>
<dbReference type="HAMAP" id="MF_00511">
    <property type="entry name" value="Ribosomal_eS17"/>
    <property type="match status" value="1"/>
</dbReference>
<evidence type="ECO:0000313" key="4">
    <source>
        <dbReference type="EMBL" id="GAH67446.1"/>
    </source>
</evidence>
<dbReference type="EMBL" id="BARU01026840">
    <property type="protein sequence ID" value="GAH67446.1"/>
    <property type="molecule type" value="Genomic_DNA"/>
</dbReference>
<keyword evidence="3" id="KW-0687">Ribonucleoprotein</keyword>
<comment type="similarity">
    <text evidence="1">Belongs to the eukaryotic ribosomal protein eS17 family.</text>
</comment>
<dbReference type="AlphaFoldDB" id="X1HB97"/>
<proteinExistence type="inferred from homology"/>
<evidence type="ECO:0000256" key="2">
    <source>
        <dbReference type="ARBA" id="ARBA00022980"/>
    </source>
</evidence>
<dbReference type="NCBIfam" id="NF002242">
    <property type="entry name" value="PRK01151.1"/>
    <property type="match status" value="1"/>
</dbReference>
<dbReference type="InterPro" id="IPR036401">
    <property type="entry name" value="Ribosomal_eS17_sf"/>
</dbReference>
<dbReference type="GO" id="GO:0005840">
    <property type="term" value="C:ribosome"/>
    <property type="evidence" value="ECO:0007669"/>
    <property type="project" value="UniProtKB-KW"/>
</dbReference>
<dbReference type="InterPro" id="IPR018273">
    <property type="entry name" value="Ribosomal_eS17_CS"/>
</dbReference>
<gene>
    <name evidence="4" type="ORF">S03H2_43072</name>
</gene>
<dbReference type="PANTHER" id="PTHR10732:SF0">
    <property type="entry name" value="40S RIBOSOMAL PROTEIN S17"/>
    <property type="match status" value="1"/>
</dbReference>
<sequence length="72" mass="8581">MGNIRTSQIKRLSKQIVRDFHDQLSTDFQNNKHVVEEVCSPMSKKMRNLIAGYTTRIMRRFKDQEIQVLEEL</sequence>
<name>X1HB97_9ZZZZ</name>
<dbReference type="GO" id="GO:0003735">
    <property type="term" value="F:structural constituent of ribosome"/>
    <property type="evidence" value="ECO:0007669"/>
    <property type="project" value="InterPro"/>
</dbReference>
<dbReference type="SUPFAM" id="SSF116820">
    <property type="entry name" value="Rps17e-like"/>
    <property type="match status" value="1"/>
</dbReference>